<protein>
    <submittedName>
        <fullName evidence="1">Uncharacterized protein</fullName>
    </submittedName>
</protein>
<evidence type="ECO:0000313" key="1">
    <source>
        <dbReference type="EMBL" id="MPM44581.1"/>
    </source>
</evidence>
<sequence length="92" mass="10560">MGRSQEDVFLCTGLDDFSHVHNGNVVRHLGNDSHVVRDHDNGNAVFFLNLKHKVQNLRLNGNVERCCRLVCDQYFRVANHAHRNHDALFHSA</sequence>
<name>A0A644ZXB7_9ZZZZ</name>
<reference evidence="1" key="1">
    <citation type="submission" date="2019-08" db="EMBL/GenBank/DDBJ databases">
        <authorList>
            <person name="Kucharzyk K."/>
            <person name="Murdoch R.W."/>
            <person name="Higgins S."/>
            <person name="Loffler F."/>
        </authorList>
    </citation>
    <scope>NUCLEOTIDE SEQUENCE</scope>
</reference>
<gene>
    <name evidence="1" type="ORF">SDC9_91260</name>
</gene>
<comment type="caution">
    <text evidence="1">The sequence shown here is derived from an EMBL/GenBank/DDBJ whole genome shotgun (WGS) entry which is preliminary data.</text>
</comment>
<proteinExistence type="predicted"/>
<dbReference type="AntiFam" id="ANF00095">
    <property type="entry name" value="Shadow ORF (opposite ABC transporters)"/>
</dbReference>
<dbReference type="AntiFam" id="ANF00142">
    <property type="entry name" value="Shadow ORF (opposite yadG)"/>
</dbReference>
<dbReference type="EMBL" id="VSSQ01010532">
    <property type="protein sequence ID" value="MPM44581.1"/>
    <property type="molecule type" value="Genomic_DNA"/>
</dbReference>
<organism evidence="1">
    <name type="scientific">bioreactor metagenome</name>
    <dbReference type="NCBI Taxonomy" id="1076179"/>
    <lineage>
        <taxon>unclassified sequences</taxon>
        <taxon>metagenomes</taxon>
        <taxon>ecological metagenomes</taxon>
    </lineage>
</organism>
<accession>A0A644ZXB7</accession>
<dbReference type="AlphaFoldDB" id="A0A644ZXB7"/>